<keyword evidence="3" id="KW-0862">Zinc</keyword>
<dbReference type="Gene3D" id="6.10.140.2220">
    <property type="match status" value="1"/>
</dbReference>
<evidence type="ECO:0000313" key="6">
    <source>
        <dbReference type="EMBL" id="KAG7285883.1"/>
    </source>
</evidence>
<evidence type="ECO:0000313" key="7">
    <source>
        <dbReference type="Proteomes" id="UP001197093"/>
    </source>
</evidence>
<keyword evidence="2 4" id="KW-0863">Zinc-finger</keyword>
<evidence type="ECO:0000256" key="1">
    <source>
        <dbReference type="ARBA" id="ARBA00022723"/>
    </source>
</evidence>
<keyword evidence="1" id="KW-0479">Metal-binding</keyword>
<dbReference type="EMBL" id="JAHCVI010000004">
    <property type="protein sequence ID" value="KAG7285883.1"/>
    <property type="molecule type" value="Genomic_DNA"/>
</dbReference>
<sequence>MDLFECDNDVDLACELAPEIAGAEDGLEHDVLCSFGHLKYPGHDGTINNVRKAEENSVLGGLRQKLDAGLGDSLFRKYRGLAEACGDAWVKHEAQYKVIILGALMMGTGAKINAHDIQHLRHLASVVQSNEHFTLPFADTGFRGPSKRQFLAALDNYQPGTPRDYNQPSCHACGKSRQDTEKPLFKCGGCMDTFAVAWFCDRDCQKSVWSIHKPNCGANRNSISINV</sequence>
<reference evidence="6" key="1">
    <citation type="submission" date="2023-02" db="EMBL/GenBank/DDBJ databases">
        <authorList>
            <person name="Palmer J.M."/>
        </authorList>
    </citation>
    <scope>NUCLEOTIDE SEQUENCE</scope>
    <source>
        <strain evidence="6">FW57</strain>
    </source>
</reference>
<evidence type="ECO:0000256" key="3">
    <source>
        <dbReference type="ARBA" id="ARBA00022833"/>
    </source>
</evidence>
<proteinExistence type="predicted"/>
<evidence type="ECO:0000256" key="2">
    <source>
        <dbReference type="ARBA" id="ARBA00022771"/>
    </source>
</evidence>
<keyword evidence="7" id="KW-1185">Reference proteome</keyword>
<feature type="domain" description="MYND-type" evidence="5">
    <location>
        <begin position="170"/>
        <end position="216"/>
    </location>
</feature>
<name>A0AAD4EQW2_9PEZI</name>
<dbReference type="AlphaFoldDB" id="A0AAD4EQW2"/>
<dbReference type="GO" id="GO:0008270">
    <property type="term" value="F:zinc ion binding"/>
    <property type="evidence" value="ECO:0007669"/>
    <property type="project" value="UniProtKB-KW"/>
</dbReference>
<evidence type="ECO:0000259" key="5">
    <source>
        <dbReference type="PROSITE" id="PS50865"/>
    </source>
</evidence>
<evidence type="ECO:0000256" key="4">
    <source>
        <dbReference type="PROSITE-ProRule" id="PRU00134"/>
    </source>
</evidence>
<dbReference type="InterPro" id="IPR002893">
    <property type="entry name" value="Znf_MYND"/>
</dbReference>
<dbReference type="Proteomes" id="UP001197093">
    <property type="component" value="Unassembled WGS sequence"/>
</dbReference>
<comment type="caution">
    <text evidence="6">The sequence shown here is derived from an EMBL/GenBank/DDBJ whole genome shotgun (WGS) entry which is preliminary data.</text>
</comment>
<gene>
    <name evidence="6" type="ORF">NEMBOFW57_008177</name>
</gene>
<organism evidence="6 7">
    <name type="scientific">Staphylotrichum longicolle</name>
    <dbReference type="NCBI Taxonomy" id="669026"/>
    <lineage>
        <taxon>Eukaryota</taxon>
        <taxon>Fungi</taxon>
        <taxon>Dikarya</taxon>
        <taxon>Ascomycota</taxon>
        <taxon>Pezizomycotina</taxon>
        <taxon>Sordariomycetes</taxon>
        <taxon>Sordariomycetidae</taxon>
        <taxon>Sordariales</taxon>
        <taxon>Chaetomiaceae</taxon>
        <taxon>Staphylotrichum</taxon>
    </lineage>
</organism>
<accession>A0AAD4EQW2</accession>
<dbReference type="Pfam" id="PF01753">
    <property type="entry name" value="zf-MYND"/>
    <property type="match status" value="1"/>
</dbReference>
<dbReference type="SUPFAM" id="SSF144232">
    <property type="entry name" value="HIT/MYND zinc finger-like"/>
    <property type="match status" value="1"/>
</dbReference>
<dbReference type="PROSITE" id="PS50865">
    <property type="entry name" value="ZF_MYND_2"/>
    <property type="match status" value="1"/>
</dbReference>
<protein>
    <recommendedName>
        <fullName evidence="5">MYND-type domain-containing protein</fullName>
    </recommendedName>
</protein>